<dbReference type="OrthoDB" id="4062651at2759"/>
<evidence type="ECO:0000313" key="1">
    <source>
        <dbReference type="EMBL" id="CEJ90488.1"/>
    </source>
</evidence>
<evidence type="ECO:0000313" key="2">
    <source>
        <dbReference type="Proteomes" id="UP000039046"/>
    </source>
</evidence>
<dbReference type="AlphaFoldDB" id="A0A0A1TIZ6"/>
<organism evidence="1 2">
    <name type="scientific">[Torrubiella] hemipterigena</name>
    <dbReference type="NCBI Taxonomy" id="1531966"/>
    <lineage>
        <taxon>Eukaryota</taxon>
        <taxon>Fungi</taxon>
        <taxon>Dikarya</taxon>
        <taxon>Ascomycota</taxon>
        <taxon>Pezizomycotina</taxon>
        <taxon>Sordariomycetes</taxon>
        <taxon>Hypocreomycetidae</taxon>
        <taxon>Hypocreales</taxon>
        <taxon>Clavicipitaceae</taxon>
        <taxon>Clavicipitaceae incertae sedis</taxon>
        <taxon>'Torrubiella' clade</taxon>
    </lineage>
</organism>
<dbReference type="SUPFAM" id="SSF56112">
    <property type="entry name" value="Protein kinase-like (PK-like)"/>
    <property type="match status" value="1"/>
</dbReference>
<dbReference type="InterPro" id="IPR011009">
    <property type="entry name" value="Kinase-like_dom_sf"/>
</dbReference>
<protein>
    <recommendedName>
        <fullName evidence="3">Protein kinase domain-containing protein</fullName>
    </recommendedName>
</protein>
<dbReference type="HOGENOM" id="CLU_018065_0_0_1"/>
<keyword evidence="2" id="KW-1185">Reference proteome</keyword>
<dbReference type="EMBL" id="CDHN01000003">
    <property type="protein sequence ID" value="CEJ90488.1"/>
    <property type="molecule type" value="Genomic_DNA"/>
</dbReference>
<dbReference type="STRING" id="1531966.A0A0A1TIZ6"/>
<evidence type="ECO:0008006" key="3">
    <source>
        <dbReference type="Google" id="ProtNLM"/>
    </source>
</evidence>
<proteinExistence type="predicted"/>
<name>A0A0A1TIZ6_9HYPO</name>
<dbReference type="Proteomes" id="UP000039046">
    <property type="component" value="Unassembled WGS sequence"/>
</dbReference>
<gene>
    <name evidence="1" type="ORF">VHEMI06275</name>
</gene>
<dbReference type="Gene3D" id="1.10.510.10">
    <property type="entry name" value="Transferase(Phosphotransferase) domain 1"/>
    <property type="match status" value="1"/>
</dbReference>
<accession>A0A0A1TIZ6</accession>
<reference evidence="1 2" key="1">
    <citation type="journal article" date="2015" name="Genome Announc.">
        <title>Draft Genome Sequence and Gene Annotation of the Entomopathogenic Fungus Verticillium hemipterigenum.</title>
        <authorList>
            <person name="Horn F."/>
            <person name="Habel A."/>
            <person name="Scharf D.H."/>
            <person name="Dworschak J."/>
            <person name="Brakhage A.A."/>
            <person name="Guthke R."/>
            <person name="Hertweck C."/>
            <person name="Linde J."/>
        </authorList>
    </citation>
    <scope>NUCLEOTIDE SEQUENCE [LARGE SCALE GENOMIC DNA]</scope>
</reference>
<sequence>MLLSISRLTTMDLSTQTTKSAILPTAAFSKTHHNYDDENPENSEPHWENSILNPKNRIESLSPLPNPLWRIDAVASNGTDFFIVPLFMENFPYLRIGLSIPEHTKFCRRLQEDLMMSAVFHMRDKVRINNLPLTQHLLRILQHWTLSNPNFVKIYQKLPWGSSLVAESIPNDVKCAKLTITPSHHAEQQLLTVEDLQLFWGHELDLPEPVDIKDLRYEEQLHDSVCAVWISHKRYAFKAVTTHTKYLYNELRQLLLITPHDNIISRPRHLIVKPSVFGGELLVIGFTLDYHKLSCARDHLGFYRRQNISSLRREVNWCLQITSALIHLRETRGTYYPDLRLDNILLKDNLDFVMVDFEQRGVWFEYAPPEVNAIDIMCTLQGDSSLDERIRSKYRSILESVIPNADILLRANEYYYYTNDGFNIPWLALTSKEREACEVFMLGRLMWCIFEAACAPHSGSYWVSYAHELDFDFPLYRATPPAIRNLIDWCTRGHRQCLSDVIFRQDGRVILREHQGTNASTPQEVQEAAYSFWEKEVQEAEEWVSERSRQIQAGTWNENYYHRPNLRQVQHELIKFNESGLGMD</sequence>